<protein>
    <submittedName>
        <fullName evidence="2">Hint domain-containing protein</fullName>
    </submittedName>
</protein>
<dbReference type="Pfam" id="PF13403">
    <property type="entry name" value="Hint_2"/>
    <property type="match status" value="1"/>
</dbReference>
<keyword evidence="3" id="KW-1185">Reference proteome</keyword>
<evidence type="ECO:0000259" key="1">
    <source>
        <dbReference type="Pfam" id="PF13403"/>
    </source>
</evidence>
<evidence type="ECO:0000313" key="2">
    <source>
        <dbReference type="EMBL" id="RKE97726.1"/>
    </source>
</evidence>
<evidence type="ECO:0000313" key="3">
    <source>
        <dbReference type="Proteomes" id="UP000284407"/>
    </source>
</evidence>
<dbReference type="InterPro" id="IPR028992">
    <property type="entry name" value="Hedgehog/Intein_dom"/>
</dbReference>
<name>A0A420DTV9_9RHOB</name>
<dbReference type="Proteomes" id="UP000284407">
    <property type="component" value="Unassembled WGS sequence"/>
</dbReference>
<comment type="caution">
    <text evidence="2">The sequence shown here is derived from an EMBL/GenBank/DDBJ whole genome shotgun (WGS) entry which is preliminary data.</text>
</comment>
<accession>A0A420DTV9</accession>
<proteinExistence type="predicted"/>
<dbReference type="Gene3D" id="2.170.16.10">
    <property type="entry name" value="Hedgehog/Intein (Hint) domain"/>
    <property type="match status" value="1"/>
</dbReference>
<sequence>MQVIDIEQMAKINVTQSGMTTVVGQNDNVSIDIFGGGDTTIVANPNESVSKIKLFLENDNHSDKITIDLSTFSQNGLRIDIHHYDPTDIINLQGAFNRYVDPDNPDEYTFDYIGADGRTYSATIYAKDGGEKDFTSDPSPIIICFAKGTEIETSEGAQAIETLCVGDLIRTLDAGFVPLKWLGRTDMGARELRRWENLRPVRVRSGAFGQGRPEKDVVLSPNHRVLIGGKWAELYFGEAEVLVPVKALVDGIMIYEEKECTEITYFHLLLEGHHIVETSGLLSESLFLGVQSMQAVSKQADCDLRSTLTEFEWQQFTAVKAARPIIRAQLGQFLAA</sequence>
<dbReference type="InterPro" id="IPR036844">
    <property type="entry name" value="Hint_dom_sf"/>
</dbReference>
<dbReference type="EMBL" id="RAQK01000001">
    <property type="protein sequence ID" value="RKE97726.1"/>
    <property type="molecule type" value="Genomic_DNA"/>
</dbReference>
<dbReference type="AlphaFoldDB" id="A0A420DTV9"/>
<reference evidence="2 3" key="1">
    <citation type="submission" date="2018-09" db="EMBL/GenBank/DDBJ databases">
        <title>Genomic Encyclopedia of Archaeal and Bacterial Type Strains, Phase II (KMG-II): from individual species to whole genera.</title>
        <authorList>
            <person name="Goeker M."/>
        </authorList>
    </citation>
    <scope>NUCLEOTIDE SEQUENCE [LARGE SCALE GENOMIC DNA]</scope>
    <source>
        <strain evidence="2 3">DSM 11458</strain>
    </source>
</reference>
<dbReference type="STRING" id="1443111.Z949_428"/>
<dbReference type="SUPFAM" id="SSF51294">
    <property type="entry name" value="Hedgehog/intein (Hint) domain"/>
    <property type="match status" value="1"/>
</dbReference>
<feature type="domain" description="Hedgehog/Intein (Hint)" evidence="1">
    <location>
        <begin position="143"/>
        <end position="289"/>
    </location>
</feature>
<organism evidence="2 3">
    <name type="scientific">Sulfitobacter guttiformis</name>
    <dbReference type="NCBI Taxonomy" id="74349"/>
    <lineage>
        <taxon>Bacteria</taxon>
        <taxon>Pseudomonadati</taxon>
        <taxon>Pseudomonadota</taxon>
        <taxon>Alphaproteobacteria</taxon>
        <taxon>Rhodobacterales</taxon>
        <taxon>Roseobacteraceae</taxon>
        <taxon>Sulfitobacter</taxon>
    </lineage>
</organism>
<gene>
    <name evidence="2" type="ORF">C8N30_2350</name>
</gene>
<dbReference type="OrthoDB" id="6305173at2"/>